<dbReference type="Proteomes" id="UP000215914">
    <property type="component" value="Unassembled WGS sequence"/>
</dbReference>
<accession>A0A9K3N1L9</accession>
<proteinExistence type="predicted"/>
<dbReference type="EMBL" id="MNCJ02000326">
    <property type="protein sequence ID" value="KAF5783681.1"/>
    <property type="molecule type" value="Genomic_DNA"/>
</dbReference>
<gene>
    <name evidence="1" type="ORF">HanXRQr2_Chr11g0510741</name>
</gene>
<dbReference type="AlphaFoldDB" id="A0A9K3N1L9"/>
<reference evidence="1" key="2">
    <citation type="submission" date="2020-06" db="EMBL/GenBank/DDBJ databases">
        <title>Helianthus annuus Genome sequencing and assembly Release 2.</title>
        <authorList>
            <person name="Gouzy J."/>
            <person name="Langlade N."/>
            <person name="Munos S."/>
        </authorList>
    </citation>
    <scope>NUCLEOTIDE SEQUENCE</scope>
    <source>
        <tissue evidence="1">Leaves</tissue>
    </source>
</reference>
<protein>
    <submittedName>
        <fullName evidence="1">Uncharacterized protein</fullName>
    </submittedName>
</protein>
<sequence>MPPEYLESGDALPETTAIGSFNHDWGEPSRTGMFLEYFWNANNNLPMNSDLSTMLAGDDDESRNEPYRYSNSFLRSVSMADILSKHLFCKYGASSFNLKEAFGDSKKLNKS</sequence>
<keyword evidence="2" id="KW-1185">Reference proteome</keyword>
<evidence type="ECO:0000313" key="1">
    <source>
        <dbReference type="EMBL" id="KAF5783681.1"/>
    </source>
</evidence>
<organism evidence="1 2">
    <name type="scientific">Helianthus annuus</name>
    <name type="common">Common sunflower</name>
    <dbReference type="NCBI Taxonomy" id="4232"/>
    <lineage>
        <taxon>Eukaryota</taxon>
        <taxon>Viridiplantae</taxon>
        <taxon>Streptophyta</taxon>
        <taxon>Embryophyta</taxon>
        <taxon>Tracheophyta</taxon>
        <taxon>Spermatophyta</taxon>
        <taxon>Magnoliopsida</taxon>
        <taxon>eudicotyledons</taxon>
        <taxon>Gunneridae</taxon>
        <taxon>Pentapetalae</taxon>
        <taxon>asterids</taxon>
        <taxon>campanulids</taxon>
        <taxon>Asterales</taxon>
        <taxon>Asteraceae</taxon>
        <taxon>Asteroideae</taxon>
        <taxon>Heliantheae alliance</taxon>
        <taxon>Heliantheae</taxon>
        <taxon>Helianthus</taxon>
    </lineage>
</organism>
<comment type="caution">
    <text evidence="1">The sequence shown here is derived from an EMBL/GenBank/DDBJ whole genome shotgun (WGS) entry which is preliminary data.</text>
</comment>
<name>A0A9K3N1L9_HELAN</name>
<evidence type="ECO:0000313" key="2">
    <source>
        <dbReference type="Proteomes" id="UP000215914"/>
    </source>
</evidence>
<reference evidence="1" key="1">
    <citation type="journal article" date="2017" name="Nature">
        <title>The sunflower genome provides insights into oil metabolism, flowering and Asterid evolution.</title>
        <authorList>
            <person name="Badouin H."/>
            <person name="Gouzy J."/>
            <person name="Grassa C.J."/>
            <person name="Murat F."/>
            <person name="Staton S.E."/>
            <person name="Cottret L."/>
            <person name="Lelandais-Briere C."/>
            <person name="Owens G.L."/>
            <person name="Carrere S."/>
            <person name="Mayjonade B."/>
            <person name="Legrand L."/>
            <person name="Gill N."/>
            <person name="Kane N.C."/>
            <person name="Bowers J.E."/>
            <person name="Hubner S."/>
            <person name="Bellec A."/>
            <person name="Berard A."/>
            <person name="Berges H."/>
            <person name="Blanchet N."/>
            <person name="Boniface M.C."/>
            <person name="Brunel D."/>
            <person name="Catrice O."/>
            <person name="Chaidir N."/>
            <person name="Claudel C."/>
            <person name="Donnadieu C."/>
            <person name="Faraut T."/>
            <person name="Fievet G."/>
            <person name="Helmstetter N."/>
            <person name="King M."/>
            <person name="Knapp S.J."/>
            <person name="Lai Z."/>
            <person name="Le Paslier M.C."/>
            <person name="Lippi Y."/>
            <person name="Lorenzon L."/>
            <person name="Mandel J.R."/>
            <person name="Marage G."/>
            <person name="Marchand G."/>
            <person name="Marquand E."/>
            <person name="Bret-Mestries E."/>
            <person name="Morien E."/>
            <person name="Nambeesan S."/>
            <person name="Nguyen T."/>
            <person name="Pegot-Espagnet P."/>
            <person name="Pouilly N."/>
            <person name="Raftis F."/>
            <person name="Sallet E."/>
            <person name="Schiex T."/>
            <person name="Thomas J."/>
            <person name="Vandecasteele C."/>
            <person name="Vares D."/>
            <person name="Vear F."/>
            <person name="Vautrin S."/>
            <person name="Crespi M."/>
            <person name="Mangin B."/>
            <person name="Burke J.M."/>
            <person name="Salse J."/>
            <person name="Munos S."/>
            <person name="Vincourt P."/>
            <person name="Rieseberg L.H."/>
            <person name="Langlade N.B."/>
        </authorList>
    </citation>
    <scope>NUCLEOTIDE SEQUENCE</scope>
    <source>
        <tissue evidence="1">Leaves</tissue>
    </source>
</reference>
<dbReference type="Gramene" id="mRNA:HanXRQr2_Chr11g0510741">
    <property type="protein sequence ID" value="CDS:HanXRQr2_Chr11g0510741.1"/>
    <property type="gene ID" value="HanXRQr2_Chr11g0510741"/>
</dbReference>